<dbReference type="GO" id="GO:0004518">
    <property type="term" value="F:nuclease activity"/>
    <property type="evidence" value="ECO:0007669"/>
    <property type="project" value="UniProtKB-KW"/>
</dbReference>
<accession>A0A9P0JU13</accession>
<evidence type="ECO:0000256" key="5">
    <source>
        <dbReference type="ARBA" id="ARBA00022723"/>
    </source>
</evidence>
<dbReference type="GO" id="GO:0016787">
    <property type="term" value="F:hydrolase activity"/>
    <property type="evidence" value="ECO:0007669"/>
    <property type="project" value="UniProtKB-KW"/>
</dbReference>
<organism evidence="9 10">
    <name type="scientific">Acanthoscelides obtectus</name>
    <name type="common">Bean weevil</name>
    <name type="synonym">Bruchus obtectus</name>
    <dbReference type="NCBI Taxonomy" id="200917"/>
    <lineage>
        <taxon>Eukaryota</taxon>
        <taxon>Metazoa</taxon>
        <taxon>Ecdysozoa</taxon>
        <taxon>Arthropoda</taxon>
        <taxon>Hexapoda</taxon>
        <taxon>Insecta</taxon>
        <taxon>Pterygota</taxon>
        <taxon>Neoptera</taxon>
        <taxon>Endopterygota</taxon>
        <taxon>Coleoptera</taxon>
        <taxon>Polyphaga</taxon>
        <taxon>Cucujiformia</taxon>
        <taxon>Chrysomeloidea</taxon>
        <taxon>Chrysomelidae</taxon>
        <taxon>Bruchinae</taxon>
        <taxon>Bruchini</taxon>
        <taxon>Acanthoscelides</taxon>
    </lineage>
</organism>
<evidence type="ECO:0000256" key="3">
    <source>
        <dbReference type="ARBA" id="ARBA00006958"/>
    </source>
</evidence>
<evidence type="ECO:0000313" key="10">
    <source>
        <dbReference type="Proteomes" id="UP001152888"/>
    </source>
</evidence>
<evidence type="ECO:0000259" key="8">
    <source>
        <dbReference type="Pfam" id="PF13359"/>
    </source>
</evidence>
<keyword evidence="10" id="KW-1185">Reference proteome</keyword>
<keyword evidence="6" id="KW-0378">Hydrolase</keyword>
<dbReference type="PANTHER" id="PTHR22930">
    <property type="match status" value="1"/>
</dbReference>
<sequence length="406" mass="46564">MEVAAAAYIFMHYYVKKNQKKRREKRFWQRQLFVKRNVYSGSNLLIDLKMSGLYKNFTRMSATDFEYLINLIGPKILRKGTSWRKAISVQDRLAVTLRFLATGDSFTSLQYLFKISKQSISTIVPEVCEAIIEGLHDNIQIPTTPESWLDVAKQFEKTWNFPHCLGALDGKHVVIQAPCNTGSEFFNYKSTFSVVLFALVDANYNFLYVNAGGQGRISDGGIFKDCSLYKKLVKNQLNFPEPETLKGMQRKIPYFFIGDEAFAFTDSLMKPFSGTHLKGSIQRIFNYRLSRARRTVENVFGIASAVFRVLRKPMLLEPAKAEIIVMAIAHLHNFLRKSSTSSTLYMPHDMFDTKSPLPRATNETMSSLLPLKNIPRKPTDNAKIIRDELALYFQNEDPLVYQDNYA</sequence>
<keyword evidence="4" id="KW-0540">Nuclease</keyword>
<evidence type="ECO:0000256" key="1">
    <source>
        <dbReference type="ARBA" id="ARBA00001968"/>
    </source>
</evidence>
<evidence type="ECO:0000313" key="9">
    <source>
        <dbReference type="EMBL" id="CAH1957259.1"/>
    </source>
</evidence>
<dbReference type="InterPro" id="IPR045249">
    <property type="entry name" value="HARBI1-like"/>
</dbReference>
<dbReference type="Proteomes" id="UP001152888">
    <property type="component" value="Unassembled WGS sequence"/>
</dbReference>
<keyword evidence="5" id="KW-0479">Metal-binding</keyword>
<dbReference type="PANTHER" id="PTHR22930:SF269">
    <property type="entry name" value="NUCLEASE HARBI1-LIKE PROTEIN"/>
    <property type="match status" value="1"/>
</dbReference>
<comment type="cofactor">
    <cofactor evidence="1">
        <name>a divalent metal cation</name>
        <dbReference type="ChEBI" id="CHEBI:60240"/>
    </cofactor>
</comment>
<comment type="caution">
    <text evidence="9">The sequence shown here is derived from an EMBL/GenBank/DDBJ whole genome shotgun (WGS) entry which is preliminary data.</text>
</comment>
<protein>
    <recommendedName>
        <fullName evidence="8">DDE Tnp4 domain-containing protein</fullName>
    </recommendedName>
</protein>
<evidence type="ECO:0000256" key="6">
    <source>
        <dbReference type="ARBA" id="ARBA00022801"/>
    </source>
</evidence>
<reference evidence="9" key="1">
    <citation type="submission" date="2022-03" db="EMBL/GenBank/DDBJ databases">
        <authorList>
            <person name="Sayadi A."/>
        </authorList>
    </citation>
    <scope>NUCLEOTIDE SEQUENCE</scope>
</reference>
<dbReference type="GO" id="GO:0046872">
    <property type="term" value="F:metal ion binding"/>
    <property type="evidence" value="ECO:0007669"/>
    <property type="project" value="UniProtKB-KW"/>
</dbReference>
<dbReference type="Pfam" id="PF13359">
    <property type="entry name" value="DDE_Tnp_4"/>
    <property type="match status" value="1"/>
</dbReference>
<comment type="similarity">
    <text evidence="3">Belongs to the HARBI1 family.</text>
</comment>
<evidence type="ECO:0000256" key="7">
    <source>
        <dbReference type="ARBA" id="ARBA00023242"/>
    </source>
</evidence>
<name>A0A9P0JU13_ACAOB</name>
<dbReference type="GO" id="GO:0005634">
    <property type="term" value="C:nucleus"/>
    <property type="evidence" value="ECO:0007669"/>
    <property type="project" value="UniProtKB-SubCell"/>
</dbReference>
<gene>
    <name evidence="9" type="ORF">ACAOBT_LOCUS1993</name>
</gene>
<comment type="subcellular location">
    <subcellularLocation>
        <location evidence="2">Nucleus</location>
    </subcellularLocation>
</comment>
<dbReference type="AlphaFoldDB" id="A0A9P0JU13"/>
<dbReference type="InterPro" id="IPR027806">
    <property type="entry name" value="HARBI1_dom"/>
</dbReference>
<evidence type="ECO:0000256" key="4">
    <source>
        <dbReference type="ARBA" id="ARBA00022722"/>
    </source>
</evidence>
<dbReference type="EMBL" id="CAKOFQ010006669">
    <property type="protein sequence ID" value="CAH1957259.1"/>
    <property type="molecule type" value="Genomic_DNA"/>
</dbReference>
<feature type="domain" description="DDE Tnp4" evidence="8">
    <location>
        <begin position="168"/>
        <end position="333"/>
    </location>
</feature>
<evidence type="ECO:0000256" key="2">
    <source>
        <dbReference type="ARBA" id="ARBA00004123"/>
    </source>
</evidence>
<dbReference type="OrthoDB" id="8189124at2759"/>
<proteinExistence type="inferred from homology"/>
<keyword evidence="7" id="KW-0539">Nucleus</keyword>